<evidence type="ECO:0000313" key="2">
    <source>
        <dbReference type="Proteomes" id="UP000054495"/>
    </source>
</evidence>
<accession>A0A0D6LXD7</accession>
<dbReference type="Proteomes" id="UP000054495">
    <property type="component" value="Unassembled WGS sequence"/>
</dbReference>
<organism evidence="1 2">
    <name type="scientific">Ancylostoma ceylanicum</name>
    <dbReference type="NCBI Taxonomy" id="53326"/>
    <lineage>
        <taxon>Eukaryota</taxon>
        <taxon>Metazoa</taxon>
        <taxon>Ecdysozoa</taxon>
        <taxon>Nematoda</taxon>
        <taxon>Chromadorea</taxon>
        <taxon>Rhabditida</taxon>
        <taxon>Rhabditina</taxon>
        <taxon>Rhabditomorpha</taxon>
        <taxon>Strongyloidea</taxon>
        <taxon>Ancylostomatidae</taxon>
        <taxon>Ancylostomatinae</taxon>
        <taxon>Ancylostoma</taxon>
    </lineage>
</organism>
<dbReference type="EMBL" id="KE125056">
    <property type="protein sequence ID" value="EPB72272.1"/>
    <property type="molecule type" value="Genomic_DNA"/>
</dbReference>
<dbReference type="AlphaFoldDB" id="A0A0D6LXD7"/>
<proteinExistence type="predicted"/>
<evidence type="ECO:0000313" key="1">
    <source>
        <dbReference type="EMBL" id="EPB72272.1"/>
    </source>
</evidence>
<gene>
    <name evidence="1" type="ORF">ANCCEY_08626</name>
</gene>
<protein>
    <submittedName>
        <fullName evidence="1">Uncharacterized protein</fullName>
    </submittedName>
</protein>
<sequence length="96" mass="11094">MPNEIKQRRRTHLENQNDVEIAAPLNTPTTCTNATEHRPIERNLSTKQTQEELREAEKDCKEKVAEVISKIMAYKSGQLLYEMNAAINFIMNESDM</sequence>
<keyword evidence="2" id="KW-1185">Reference proteome</keyword>
<reference evidence="1 2" key="1">
    <citation type="submission" date="2013-05" db="EMBL/GenBank/DDBJ databases">
        <title>Draft genome of the parasitic nematode Anyclostoma ceylanicum.</title>
        <authorList>
            <person name="Mitreva M."/>
        </authorList>
    </citation>
    <scope>NUCLEOTIDE SEQUENCE [LARGE SCALE GENOMIC DNA]</scope>
</reference>
<name>A0A0D6LXD7_9BILA</name>